<feature type="region of interest" description="Disordered" evidence="6">
    <location>
        <begin position="161"/>
        <end position="181"/>
    </location>
</feature>
<dbReference type="SUPFAM" id="SSF49785">
    <property type="entry name" value="Galactose-binding domain-like"/>
    <property type="match status" value="1"/>
</dbReference>
<keyword evidence="4" id="KW-0326">Glycosidase</keyword>
<dbReference type="GO" id="GO:0000272">
    <property type="term" value="P:polysaccharide catabolic process"/>
    <property type="evidence" value="ECO:0007669"/>
    <property type="project" value="UniProtKB-KW"/>
</dbReference>
<evidence type="ECO:0000256" key="7">
    <source>
        <dbReference type="SAM" id="SignalP"/>
    </source>
</evidence>
<dbReference type="Gene3D" id="2.60.120.260">
    <property type="entry name" value="Galactose-binding domain-like"/>
    <property type="match status" value="1"/>
</dbReference>
<dbReference type="Pfam" id="PF00149">
    <property type="entry name" value="Metallophos"/>
    <property type="match status" value="1"/>
</dbReference>
<keyword evidence="1 7" id="KW-0732">Signal</keyword>
<feature type="domain" description="F5/8 type C" evidence="8">
    <location>
        <begin position="23"/>
        <end position="160"/>
    </location>
</feature>
<dbReference type="Pfam" id="PF00754">
    <property type="entry name" value="F5_F8_type_C"/>
    <property type="match status" value="1"/>
</dbReference>
<evidence type="ECO:0000256" key="6">
    <source>
        <dbReference type="SAM" id="MobiDB-lite"/>
    </source>
</evidence>
<organism evidence="10 11">
    <name type="scientific">Lentzea flaviverrucosa</name>
    <dbReference type="NCBI Taxonomy" id="200379"/>
    <lineage>
        <taxon>Bacteria</taxon>
        <taxon>Bacillati</taxon>
        <taxon>Actinomycetota</taxon>
        <taxon>Actinomycetes</taxon>
        <taxon>Pseudonocardiales</taxon>
        <taxon>Pseudonocardiaceae</taxon>
        <taxon>Lentzea</taxon>
    </lineage>
</organism>
<dbReference type="SUPFAM" id="SSF56300">
    <property type="entry name" value="Metallo-dependent phosphatases"/>
    <property type="match status" value="1"/>
</dbReference>
<dbReference type="GO" id="GO:0003993">
    <property type="term" value="F:acid phosphatase activity"/>
    <property type="evidence" value="ECO:0007669"/>
    <property type="project" value="InterPro"/>
</dbReference>
<dbReference type="PANTHER" id="PTHR22953:SF153">
    <property type="entry name" value="PURPLE ACID PHOSPHATASE"/>
    <property type="match status" value="1"/>
</dbReference>
<dbReference type="SMART" id="SM00231">
    <property type="entry name" value="FA58C"/>
    <property type="match status" value="1"/>
</dbReference>
<sequence length="523" mass="55531">MIKKHTRAGVAIALFALVVPQIAASGTANAADSLLSANKPTTVSSVEAETFGGANAVDGNSSTRWASLEGVDPQWIAVDLGGTATVSKVKINWEAAYASEYKIQTSNDGSTWTTGKTLTGQNGGIDETTLSASGRYVRVYGTKRGTAWGYSIFDLEVWGSSSGGSDPTPPTAPSALTSTGTTSSSVSLQWTAATDNVGVTSYDVLRNGSVVGTPTGTTFTDTGLASGTAFTYTVKARDAAGNLGPASNSVQATTLPASPGDTITVVAAGDIASLTNTEHYETARLIDQIKPNHVLTVGDNQYDSGTLAEFKAHYDKSWGKFKSITHPATGNHEWEDNLNGYKSYFGAQAYPQGKPYYSWDAGDFHFVSVDSQKMYDTGADSTQMTWLKADLAANTKACVVGYWHHPRFNSGEYGDKSKMTTVWNAFADAKADLVLSGHDHHYERLAPLNKSGAVDQANGLRSAIIGIGGDYLYSNVKPRAGVEKWFADSHGVVKFTLSGRSYSWEVIDTAGKVRDKAGPYNCR</sequence>
<dbReference type="GO" id="GO:0016798">
    <property type="term" value="F:hydrolase activity, acting on glycosyl bonds"/>
    <property type="evidence" value="ECO:0007669"/>
    <property type="project" value="UniProtKB-KW"/>
</dbReference>
<keyword evidence="11" id="KW-1185">Reference proteome</keyword>
<dbReference type="SMART" id="SM00060">
    <property type="entry name" value="FN3"/>
    <property type="match status" value="1"/>
</dbReference>
<dbReference type="Proteomes" id="UP000199028">
    <property type="component" value="Unassembled WGS sequence"/>
</dbReference>
<dbReference type="FunFam" id="2.60.40.10:FF:001114">
    <property type="entry name" value="Chitinase A1"/>
    <property type="match status" value="1"/>
</dbReference>
<evidence type="ECO:0000256" key="5">
    <source>
        <dbReference type="ARBA" id="ARBA00023326"/>
    </source>
</evidence>
<dbReference type="PROSITE" id="PS50022">
    <property type="entry name" value="FA58C_3"/>
    <property type="match status" value="1"/>
</dbReference>
<protein>
    <submittedName>
        <fullName evidence="10">Chitodextrinase</fullName>
    </submittedName>
</protein>
<proteinExistence type="predicted"/>
<dbReference type="InterPro" id="IPR008979">
    <property type="entry name" value="Galactose-bd-like_sf"/>
</dbReference>
<evidence type="ECO:0000256" key="4">
    <source>
        <dbReference type="ARBA" id="ARBA00023295"/>
    </source>
</evidence>
<evidence type="ECO:0000259" key="8">
    <source>
        <dbReference type="PROSITE" id="PS50022"/>
    </source>
</evidence>
<feature type="chain" id="PRO_5011732488" evidence="7">
    <location>
        <begin position="31"/>
        <end position="523"/>
    </location>
</feature>
<evidence type="ECO:0000256" key="2">
    <source>
        <dbReference type="ARBA" id="ARBA00022801"/>
    </source>
</evidence>
<keyword evidence="5" id="KW-0624">Polysaccharide degradation</keyword>
<dbReference type="Pfam" id="PF00041">
    <property type="entry name" value="fn3"/>
    <property type="match status" value="1"/>
</dbReference>
<name>A0A1H9X0T4_9PSEU</name>
<dbReference type="EMBL" id="FOFT01000013">
    <property type="protein sequence ID" value="SES39715.1"/>
    <property type="molecule type" value="Genomic_DNA"/>
</dbReference>
<dbReference type="InterPro" id="IPR004843">
    <property type="entry name" value="Calcineurin-like_PHP"/>
</dbReference>
<dbReference type="AlphaFoldDB" id="A0A1H9X0T4"/>
<feature type="domain" description="Fibronectin type-III" evidence="9">
    <location>
        <begin position="172"/>
        <end position="257"/>
    </location>
</feature>
<keyword evidence="3" id="KW-0119">Carbohydrate metabolism</keyword>
<dbReference type="Gene3D" id="3.60.21.10">
    <property type="match status" value="1"/>
</dbReference>
<dbReference type="InterPro" id="IPR013783">
    <property type="entry name" value="Ig-like_fold"/>
</dbReference>
<evidence type="ECO:0000313" key="11">
    <source>
        <dbReference type="Proteomes" id="UP000199028"/>
    </source>
</evidence>
<dbReference type="InterPro" id="IPR029052">
    <property type="entry name" value="Metallo-depent_PP-like"/>
</dbReference>
<gene>
    <name evidence="10" type="ORF">SAMN05216195_11371</name>
</gene>
<dbReference type="InterPro" id="IPR039331">
    <property type="entry name" value="PAPs-like"/>
</dbReference>
<evidence type="ECO:0000313" key="10">
    <source>
        <dbReference type="EMBL" id="SES39715.1"/>
    </source>
</evidence>
<evidence type="ECO:0000259" key="9">
    <source>
        <dbReference type="PROSITE" id="PS50853"/>
    </source>
</evidence>
<dbReference type="PROSITE" id="PS50853">
    <property type="entry name" value="FN3"/>
    <property type="match status" value="1"/>
</dbReference>
<evidence type="ECO:0000256" key="3">
    <source>
        <dbReference type="ARBA" id="ARBA00023277"/>
    </source>
</evidence>
<dbReference type="InterPro" id="IPR036116">
    <property type="entry name" value="FN3_sf"/>
</dbReference>
<keyword evidence="2" id="KW-0378">Hydrolase</keyword>
<dbReference type="SUPFAM" id="SSF49265">
    <property type="entry name" value="Fibronectin type III"/>
    <property type="match status" value="1"/>
</dbReference>
<accession>A0A1H9X0T4</accession>
<dbReference type="InterPro" id="IPR000421">
    <property type="entry name" value="FA58C"/>
</dbReference>
<dbReference type="RefSeq" id="WP_245983755.1">
    <property type="nucleotide sequence ID" value="NZ_FOFT01000013.1"/>
</dbReference>
<dbReference type="PANTHER" id="PTHR22953">
    <property type="entry name" value="ACID PHOSPHATASE RELATED"/>
    <property type="match status" value="1"/>
</dbReference>
<evidence type="ECO:0000256" key="1">
    <source>
        <dbReference type="ARBA" id="ARBA00022729"/>
    </source>
</evidence>
<dbReference type="Gene3D" id="2.60.40.10">
    <property type="entry name" value="Immunoglobulins"/>
    <property type="match status" value="1"/>
</dbReference>
<reference evidence="11" key="1">
    <citation type="submission" date="2016-10" db="EMBL/GenBank/DDBJ databases">
        <authorList>
            <person name="Varghese N."/>
            <person name="Submissions S."/>
        </authorList>
    </citation>
    <scope>NUCLEOTIDE SEQUENCE [LARGE SCALE GENOMIC DNA]</scope>
    <source>
        <strain evidence="11">CGMCC 4.578</strain>
    </source>
</reference>
<feature type="signal peptide" evidence="7">
    <location>
        <begin position="1"/>
        <end position="30"/>
    </location>
</feature>
<dbReference type="InterPro" id="IPR003961">
    <property type="entry name" value="FN3_dom"/>
</dbReference>